<gene>
    <name evidence="5" type="ORF">KPC_0927</name>
</gene>
<evidence type="ECO:0000256" key="1">
    <source>
        <dbReference type="ARBA" id="ARBA00022690"/>
    </source>
</evidence>
<dbReference type="PANTHER" id="PTHR36530:SF1">
    <property type="entry name" value="AMOEBIASIN-1"/>
    <property type="match status" value="1"/>
</dbReference>
<dbReference type="EMBL" id="OOGT01000027">
    <property type="protein sequence ID" value="SPL69749.1"/>
    <property type="molecule type" value="Genomic_DNA"/>
</dbReference>
<evidence type="ECO:0000256" key="2">
    <source>
        <dbReference type="ARBA" id="ARBA00022704"/>
    </source>
</evidence>
<dbReference type="AlphaFoldDB" id="A0A2U3MWS1"/>
<dbReference type="Pfam" id="PF09394">
    <property type="entry name" value="Inhibitor_I42"/>
    <property type="match status" value="1"/>
</dbReference>
<dbReference type="InterPro" id="IPR036331">
    <property type="entry name" value="Chagasin-like_sf"/>
</dbReference>
<dbReference type="Gene3D" id="2.60.40.2020">
    <property type="match status" value="1"/>
</dbReference>
<keyword evidence="1" id="KW-0646">Protease inhibitor</keyword>
<reference evidence="6" key="1">
    <citation type="submission" date="2018-03" db="EMBL/GenBank/DDBJ databases">
        <authorList>
            <person name="Blom J."/>
        </authorList>
    </citation>
    <scope>NUCLEOTIDE SEQUENCE [LARGE SCALE GENOMIC DNA]</scope>
    <source>
        <strain evidence="6">KPC-SM-21</strain>
    </source>
</reference>
<feature type="domain" description="Proteinase inhibitor I42 chagasin" evidence="4">
    <location>
        <begin position="45"/>
        <end position="134"/>
    </location>
</feature>
<evidence type="ECO:0000256" key="3">
    <source>
        <dbReference type="SAM" id="SignalP"/>
    </source>
</evidence>
<keyword evidence="3" id="KW-0732">Signal</keyword>
<dbReference type="Proteomes" id="UP000245974">
    <property type="component" value="Unassembled WGS sequence"/>
</dbReference>
<proteinExistence type="predicted"/>
<evidence type="ECO:0000313" key="6">
    <source>
        <dbReference type="Proteomes" id="UP000245974"/>
    </source>
</evidence>
<keyword evidence="6" id="KW-1185">Reference proteome</keyword>
<dbReference type="PROSITE" id="PS51257">
    <property type="entry name" value="PROKAR_LIPOPROTEIN"/>
    <property type="match status" value="1"/>
</dbReference>
<dbReference type="InParanoid" id="A0A2U3MWS1"/>
<dbReference type="InterPro" id="IPR052781">
    <property type="entry name" value="Cys_protease_inhibitor_I42"/>
</dbReference>
<evidence type="ECO:0000313" key="5">
    <source>
        <dbReference type="EMBL" id="SPL69749.1"/>
    </source>
</evidence>
<protein>
    <submittedName>
        <fullName evidence="5">Chagasin family peptidase inhibitor I42</fullName>
    </submittedName>
</protein>
<dbReference type="RefSeq" id="WP_121973266.1">
    <property type="nucleotide sequence ID" value="NZ_OOGT01000027.1"/>
</dbReference>
<dbReference type="SUPFAM" id="SSF141066">
    <property type="entry name" value="ICP-like"/>
    <property type="match status" value="1"/>
</dbReference>
<evidence type="ECO:0000259" key="4">
    <source>
        <dbReference type="Pfam" id="PF09394"/>
    </source>
</evidence>
<sequence>MKKMIWVSALILGAGFAGCHNSSSTSLLKSHEFNLKRKCPNTLVMKVGENIIFKAPENPSTGYQWQLMQPVKLFKSEETYNTQITDADEQIVGAGGERVFRFTALKPGYEVIDLAYVRAWEKSNRPEQRWQCHIRIS</sequence>
<keyword evidence="2" id="KW-0789">Thiol protease inhibitor</keyword>
<dbReference type="PANTHER" id="PTHR36530">
    <property type="entry name" value="INHIBITOR OF CYSTEINE PEPTIDASE"/>
    <property type="match status" value="1"/>
</dbReference>
<feature type="signal peptide" evidence="3">
    <location>
        <begin position="1"/>
        <end position="19"/>
    </location>
</feature>
<accession>A0A2U3MWS1</accession>
<dbReference type="GO" id="GO:0004869">
    <property type="term" value="F:cysteine-type endopeptidase inhibitor activity"/>
    <property type="evidence" value="ECO:0007669"/>
    <property type="project" value="UniProtKB-KW"/>
</dbReference>
<name>A0A2U3MWS1_9GAMM</name>
<organism evidence="5 6">
    <name type="scientific">Acinetobacter stercoris</name>
    <dbReference type="NCBI Taxonomy" id="2126983"/>
    <lineage>
        <taxon>Bacteria</taxon>
        <taxon>Pseudomonadati</taxon>
        <taxon>Pseudomonadota</taxon>
        <taxon>Gammaproteobacteria</taxon>
        <taxon>Moraxellales</taxon>
        <taxon>Moraxellaceae</taxon>
        <taxon>Acinetobacter</taxon>
    </lineage>
</organism>
<dbReference type="InterPro" id="IPR018990">
    <property type="entry name" value="Prot_inh_I42_chagasin"/>
</dbReference>
<feature type="chain" id="PRO_5015465270" evidence="3">
    <location>
        <begin position="20"/>
        <end position="137"/>
    </location>
</feature>
<dbReference type="OrthoDB" id="670336at2"/>